<sequence>MIEQRLRELLEHDSADAPPGGVSLAAVDARVRGLRRRRGRLAGSAAAVALALAFATVVMIDWPEPARDHWTEAASQPGPERFQPELPLFHQYKEGGKRYTSTFTTAVTKVTFAARCPDAGYALIWLNGELVASGPCGPTIAAPPGRLDETAVTRDGVNELSTALVPASVAGTGRMTQDRADELLAGTAAYPAEWRLTIVDSNTPGCRADAGDIGSGTGEIRLRCDQPAPDTGRR</sequence>
<dbReference type="EMBL" id="FNDJ01000037">
    <property type="protein sequence ID" value="SDM14563.1"/>
    <property type="molecule type" value="Genomic_DNA"/>
</dbReference>
<organism evidence="2 3">
    <name type="scientific">Nonomuraea jiangxiensis</name>
    <dbReference type="NCBI Taxonomy" id="633440"/>
    <lineage>
        <taxon>Bacteria</taxon>
        <taxon>Bacillati</taxon>
        <taxon>Actinomycetota</taxon>
        <taxon>Actinomycetes</taxon>
        <taxon>Streptosporangiales</taxon>
        <taxon>Streptosporangiaceae</taxon>
        <taxon>Nonomuraea</taxon>
    </lineage>
</organism>
<name>A0A1G9QUD5_9ACTN</name>
<evidence type="ECO:0000256" key="1">
    <source>
        <dbReference type="SAM" id="Phobius"/>
    </source>
</evidence>
<evidence type="ECO:0000313" key="3">
    <source>
        <dbReference type="Proteomes" id="UP000199202"/>
    </source>
</evidence>
<dbReference type="RefSeq" id="WP_143044205.1">
    <property type="nucleotide sequence ID" value="NZ_FNDJ01000037.1"/>
</dbReference>
<reference evidence="2 3" key="1">
    <citation type="submission" date="2016-10" db="EMBL/GenBank/DDBJ databases">
        <authorList>
            <person name="de Groot N.N."/>
        </authorList>
    </citation>
    <scope>NUCLEOTIDE SEQUENCE [LARGE SCALE GENOMIC DNA]</scope>
    <source>
        <strain evidence="2 3">CGMCC 4.6533</strain>
    </source>
</reference>
<dbReference type="OrthoDB" id="3542629at2"/>
<keyword evidence="1" id="KW-0812">Transmembrane</keyword>
<gene>
    <name evidence="2" type="ORF">SAMN05421869_13711</name>
</gene>
<keyword evidence="1" id="KW-0472">Membrane</keyword>
<keyword evidence="3" id="KW-1185">Reference proteome</keyword>
<feature type="transmembrane region" description="Helical" evidence="1">
    <location>
        <begin position="41"/>
        <end position="60"/>
    </location>
</feature>
<protein>
    <submittedName>
        <fullName evidence="2">Uncharacterized protein</fullName>
    </submittedName>
</protein>
<evidence type="ECO:0000313" key="2">
    <source>
        <dbReference type="EMBL" id="SDM14563.1"/>
    </source>
</evidence>
<dbReference type="Proteomes" id="UP000199202">
    <property type="component" value="Unassembled WGS sequence"/>
</dbReference>
<keyword evidence="1" id="KW-1133">Transmembrane helix</keyword>
<proteinExistence type="predicted"/>
<accession>A0A1G9QUD5</accession>
<dbReference type="AlphaFoldDB" id="A0A1G9QUD5"/>
<dbReference type="STRING" id="633440.SAMN05421869_13711"/>